<dbReference type="Pfam" id="PF02801">
    <property type="entry name" value="Ketoacyl-synt_C"/>
    <property type="match status" value="1"/>
</dbReference>
<evidence type="ECO:0000256" key="2">
    <source>
        <dbReference type="ARBA" id="ARBA00022679"/>
    </source>
</evidence>
<reference evidence="5 6" key="1">
    <citation type="submission" date="2015-10" db="EMBL/GenBank/DDBJ databases">
        <title>Draft genome sequence of Streptomyces cellostaticus DSM 40189, type strain for the species Streptomyces cellostaticus.</title>
        <authorList>
            <person name="Ruckert C."/>
            <person name="Winkler A."/>
            <person name="Kalinowski J."/>
            <person name="Kampfer P."/>
            <person name="Glaeser S."/>
        </authorList>
    </citation>
    <scope>NUCLEOTIDE SEQUENCE [LARGE SCALE GENOMIC DNA]</scope>
    <source>
        <strain evidence="5 6">DSM 40189</strain>
    </source>
</reference>
<dbReference type="STRING" id="67285.AQI88_16355"/>
<dbReference type="GO" id="GO:0006633">
    <property type="term" value="P:fatty acid biosynthetic process"/>
    <property type="evidence" value="ECO:0007669"/>
    <property type="project" value="TreeGrafter"/>
</dbReference>
<dbReference type="Gene3D" id="3.40.47.10">
    <property type="match status" value="1"/>
</dbReference>
<dbReference type="SUPFAM" id="SSF53901">
    <property type="entry name" value="Thiolase-like"/>
    <property type="match status" value="2"/>
</dbReference>
<gene>
    <name evidence="5" type="ORF">AQI88_16355</name>
</gene>
<dbReference type="PANTHER" id="PTHR11712">
    <property type="entry name" value="POLYKETIDE SYNTHASE-RELATED"/>
    <property type="match status" value="1"/>
</dbReference>
<dbReference type="GO" id="GO:0004315">
    <property type="term" value="F:3-oxoacyl-[acyl-carrier-protein] synthase activity"/>
    <property type="evidence" value="ECO:0007669"/>
    <property type="project" value="TreeGrafter"/>
</dbReference>
<feature type="domain" description="Ketosynthase family 3 (KS3)" evidence="4">
    <location>
        <begin position="1"/>
        <end position="380"/>
    </location>
</feature>
<dbReference type="PROSITE" id="PS52004">
    <property type="entry name" value="KS3_2"/>
    <property type="match status" value="1"/>
</dbReference>
<dbReference type="InterPro" id="IPR020841">
    <property type="entry name" value="PKS_Beta-ketoAc_synthase_dom"/>
</dbReference>
<organism evidence="5 6">
    <name type="scientific">Streptomyces cellostaticus</name>
    <dbReference type="NCBI Taxonomy" id="67285"/>
    <lineage>
        <taxon>Bacteria</taxon>
        <taxon>Bacillati</taxon>
        <taxon>Actinomycetota</taxon>
        <taxon>Actinomycetes</taxon>
        <taxon>Kitasatosporales</taxon>
        <taxon>Streptomycetaceae</taxon>
        <taxon>Streptomyces</taxon>
    </lineage>
</organism>
<evidence type="ECO:0000259" key="4">
    <source>
        <dbReference type="PROSITE" id="PS52004"/>
    </source>
</evidence>
<dbReference type="InterPro" id="IPR014030">
    <property type="entry name" value="Ketoacyl_synth_N"/>
</dbReference>
<comment type="caution">
    <text evidence="5">The sequence shown here is derived from an EMBL/GenBank/DDBJ whole genome shotgun (WGS) entry which is preliminary data.</text>
</comment>
<dbReference type="EMBL" id="LMWL01000029">
    <property type="protein sequence ID" value="KUM95638.1"/>
    <property type="molecule type" value="Genomic_DNA"/>
</dbReference>
<dbReference type="Proteomes" id="UP000054241">
    <property type="component" value="Unassembled WGS sequence"/>
</dbReference>
<name>A0A101NLT3_9ACTN</name>
<proteinExistence type="inferred from homology"/>
<dbReference type="AlphaFoldDB" id="A0A101NLT3"/>
<accession>A0A101NLT3</accession>
<dbReference type="Pfam" id="PF00109">
    <property type="entry name" value="ketoacyl-synt"/>
    <property type="match status" value="1"/>
</dbReference>
<dbReference type="RefSeq" id="WP_066998915.1">
    <property type="nucleotide sequence ID" value="NZ_BNDU01000006.1"/>
</dbReference>
<dbReference type="InterPro" id="IPR014031">
    <property type="entry name" value="Ketoacyl_synth_C"/>
</dbReference>
<protein>
    <recommendedName>
        <fullName evidence="4">Ketosynthase family 3 (KS3) domain-containing protein</fullName>
    </recommendedName>
</protein>
<dbReference type="InterPro" id="IPR000794">
    <property type="entry name" value="Beta-ketoacyl_synthase"/>
</dbReference>
<evidence type="ECO:0000313" key="5">
    <source>
        <dbReference type="EMBL" id="KUM95638.1"/>
    </source>
</evidence>
<comment type="similarity">
    <text evidence="1 3">Belongs to the thiolase-like superfamily. Beta-ketoacyl-ACP synthases family.</text>
</comment>
<dbReference type="SMART" id="SM00825">
    <property type="entry name" value="PKS_KS"/>
    <property type="match status" value="1"/>
</dbReference>
<evidence type="ECO:0000256" key="3">
    <source>
        <dbReference type="RuleBase" id="RU003694"/>
    </source>
</evidence>
<dbReference type="PANTHER" id="PTHR11712:SF336">
    <property type="entry name" value="3-OXOACYL-[ACYL-CARRIER-PROTEIN] SYNTHASE, MITOCHONDRIAL"/>
    <property type="match status" value="1"/>
</dbReference>
<keyword evidence="2 3" id="KW-0808">Transferase</keyword>
<dbReference type="InterPro" id="IPR016039">
    <property type="entry name" value="Thiolase-like"/>
</dbReference>
<keyword evidence="6" id="KW-1185">Reference proteome</keyword>
<sequence>MTQVLITGAGAVCCLGTGVPAIWQALRAAPAGRPQWAPDPGARMQLPLIHLAPVAPGPEGRATRFALAAAREAVADAGLTADQLAGAAVVVGTGGGDADHWERPLNPGRPYAPAFTVASTVASALGAHGAATCVSNACAAGGFGLGIAADLIQAGEAELVVVGGAEAYSRVALGCFNRLGAVDPYACRPFHRERAGTVFGEGAAVLVLESADHARRRGAVRHYATLAGSGWSCDAHHLTAPAPDGTQIQRAMSEALAEAGVPASAVGCVVPHGTGTPQGDLVESQALGAVFGDRLARLPVYSLKALIGHTAGAAGALGALAAALILDRRTVPPNPALGADQDPACAVHLAQGDCVPLTGRHVMVNAFAFGGNNVSLLLAGREAEGLVA</sequence>
<evidence type="ECO:0000313" key="6">
    <source>
        <dbReference type="Proteomes" id="UP000054241"/>
    </source>
</evidence>
<evidence type="ECO:0000256" key="1">
    <source>
        <dbReference type="ARBA" id="ARBA00008467"/>
    </source>
</evidence>
<dbReference type="OrthoDB" id="9808669at2"/>